<organism evidence="8 9">
    <name type="scientific">Sinocyclocheilus grahami</name>
    <name type="common">Dianchi golden-line fish</name>
    <name type="synonym">Barbus grahami</name>
    <dbReference type="NCBI Taxonomy" id="75366"/>
    <lineage>
        <taxon>Eukaryota</taxon>
        <taxon>Metazoa</taxon>
        <taxon>Chordata</taxon>
        <taxon>Craniata</taxon>
        <taxon>Vertebrata</taxon>
        <taxon>Euteleostomi</taxon>
        <taxon>Actinopterygii</taxon>
        <taxon>Neopterygii</taxon>
        <taxon>Teleostei</taxon>
        <taxon>Ostariophysi</taxon>
        <taxon>Cypriniformes</taxon>
        <taxon>Cyprinidae</taxon>
        <taxon>Cyprininae</taxon>
        <taxon>Sinocyclocheilus</taxon>
    </lineage>
</organism>
<dbReference type="SUPFAM" id="SSF50978">
    <property type="entry name" value="WD40 repeat-like"/>
    <property type="match status" value="1"/>
</dbReference>
<dbReference type="Proteomes" id="UP000472262">
    <property type="component" value="Unassembled WGS sequence"/>
</dbReference>
<dbReference type="Ensembl" id="ENSSGRT00000108340.1">
    <property type="protein sequence ID" value="ENSSGRP00000101875.1"/>
    <property type="gene ID" value="ENSSGRG00000050673.1"/>
</dbReference>
<protein>
    <recommendedName>
        <fullName evidence="5">Rae1 protein homolog</fullName>
    </recommendedName>
    <alternativeName>
        <fullName evidence="6">mRNA-associated protein mrnp 41</fullName>
    </alternativeName>
</protein>
<proteinExistence type="inferred from homology"/>
<name>A0A672SJY1_SINGR</name>
<dbReference type="InterPro" id="IPR019775">
    <property type="entry name" value="WD40_repeat_CS"/>
</dbReference>
<evidence type="ECO:0000256" key="7">
    <source>
        <dbReference type="PROSITE-ProRule" id="PRU00221"/>
    </source>
</evidence>
<dbReference type="PANTHER" id="PTHR10971">
    <property type="entry name" value="MRNA EXPORT FACTOR AND BUB3"/>
    <property type="match status" value="1"/>
</dbReference>
<sequence>PYQWRTKCDDNVSVIDGSKVFTASCDKTAKMWDLNSNQTIQIAQHEGPIRTIHWIKAPNYSCVMTGSWDKTLKFWDTRSPNPMMSLQMPERCFCADVVYPMAVVATAERGLIVYQLENQPSEFRRIESPLKHQVSVGSFSKYSIFEVIRWQFKVLK</sequence>
<comment type="similarity">
    <text evidence="2">Belongs to the WD repeat rae1 family.</text>
</comment>
<keyword evidence="3 7" id="KW-0853">WD repeat</keyword>
<dbReference type="GO" id="GO:0000922">
    <property type="term" value="C:spindle pole"/>
    <property type="evidence" value="ECO:0007669"/>
    <property type="project" value="UniProtKB-SubCell"/>
</dbReference>
<evidence type="ECO:0000256" key="6">
    <source>
        <dbReference type="ARBA" id="ARBA00031875"/>
    </source>
</evidence>
<evidence type="ECO:0000256" key="1">
    <source>
        <dbReference type="ARBA" id="ARBA00004647"/>
    </source>
</evidence>
<dbReference type="Pfam" id="PF00400">
    <property type="entry name" value="WD40"/>
    <property type="match status" value="2"/>
</dbReference>
<reference evidence="8" key="2">
    <citation type="submission" date="2025-09" db="UniProtKB">
        <authorList>
            <consortium name="Ensembl"/>
        </authorList>
    </citation>
    <scope>IDENTIFICATION</scope>
</reference>
<dbReference type="InterPro" id="IPR015943">
    <property type="entry name" value="WD40/YVTN_repeat-like_dom_sf"/>
</dbReference>
<comment type="subcellular location">
    <subcellularLocation>
        <location evidence="1">Cytoplasm</location>
        <location evidence="1">Cytoskeleton</location>
        <location evidence="1">Spindle pole</location>
    </subcellularLocation>
</comment>
<dbReference type="InterPro" id="IPR036322">
    <property type="entry name" value="WD40_repeat_dom_sf"/>
</dbReference>
<evidence type="ECO:0000256" key="4">
    <source>
        <dbReference type="ARBA" id="ARBA00022737"/>
    </source>
</evidence>
<dbReference type="InterPro" id="IPR001680">
    <property type="entry name" value="WD40_rpt"/>
</dbReference>
<dbReference type="AlphaFoldDB" id="A0A672SJY1"/>
<accession>A0A672SJY1</accession>
<feature type="repeat" description="WD" evidence="7">
    <location>
        <begin position="16"/>
        <end position="42"/>
    </location>
</feature>
<feature type="repeat" description="WD" evidence="7">
    <location>
        <begin position="42"/>
        <end position="85"/>
    </location>
</feature>
<dbReference type="SMART" id="SM00320">
    <property type="entry name" value="WD40"/>
    <property type="match status" value="2"/>
</dbReference>
<dbReference type="Gene3D" id="2.130.10.10">
    <property type="entry name" value="YVTN repeat-like/Quinoprotein amine dehydrogenase"/>
    <property type="match status" value="1"/>
</dbReference>
<evidence type="ECO:0000256" key="3">
    <source>
        <dbReference type="ARBA" id="ARBA00022574"/>
    </source>
</evidence>
<dbReference type="PROSITE" id="PS00678">
    <property type="entry name" value="WD_REPEATS_1"/>
    <property type="match status" value="1"/>
</dbReference>
<reference evidence="8" key="1">
    <citation type="submission" date="2025-08" db="UniProtKB">
        <authorList>
            <consortium name="Ensembl"/>
        </authorList>
    </citation>
    <scope>IDENTIFICATION</scope>
</reference>
<evidence type="ECO:0000313" key="8">
    <source>
        <dbReference type="Ensembl" id="ENSSGRP00000101875.1"/>
    </source>
</evidence>
<evidence type="ECO:0000313" key="9">
    <source>
        <dbReference type="Proteomes" id="UP000472262"/>
    </source>
</evidence>
<evidence type="ECO:0000256" key="5">
    <source>
        <dbReference type="ARBA" id="ARBA00030954"/>
    </source>
</evidence>
<evidence type="ECO:0000256" key="2">
    <source>
        <dbReference type="ARBA" id="ARBA00007830"/>
    </source>
</evidence>
<dbReference type="PROSITE" id="PS50082">
    <property type="entry name" value="WD_REPEATS_2"/>
    <property type="match status" value="2"/>
</dbReference>
<keyword evidence="9" id="KW-1185">Reference proteome</keyword>
<keyword evidence="4" id="KW-0677">Repeat</keyword>
<dbReference type="InParanoid" id="A0A672SJY1"/>
<dbReference type="OMA" id="IFEVIRW"/>